<dbReference type="GO" id="GO:0008276">
    <property type="term" value="F:protein methyltransferase activity"/>
    <property type="evidence" value="ECO:0007669"/>
    <property type="project" value="InterPro"/>
</dbReference>
<keyword evidence="2" id="KW-0169">Cobalamin biosynthesis</keyword>
<dbReference type="Pfam" id="PF03602">
    <property type="entry name" value="Cons_hypoth95"/>
    <property type="match status" value="1"/>
</dbReference>
<dbReference type="SUPFAM" id="SSF53335">
    <property type="entry name" value="S-adenosyl-L-methionine-dependent methyltransferases"/>
    <property type="match status" value="1"/>
</dbReference>
<evidence type="ECO:0000256" key="4">
    <source>
        <dbReference type="ARBA" id="ARBA00022679"/>
    </source>
</evidence>
<dbReference type="Gene3D" id="3.40.50.150">
    <property type="entry name" value="Vaccinia Virus protein VP39"/>
    <property type="match status" value="1"/>
</dbReference>
<name>A0AAW9MVM7_9FIRM</name>
<dbReference type="NCBIfam" id="TIGR02469">
    <property type="entry name" value="CbiT"/>
    <property type="match status" value="1"/>
</dbReference>
<dbReference type="PANTHER" id="PTHR43182">
    <property type="entry name" value="COBALT-PRECORRIN-6B C(15)-METHYLTRANSFERASE (DECARBOXYLATING)"/>
    <property type="match status" value="1"/>
</dbReference>
<comment type="pathway">
    <text evidence="1">Cofactor biosynthesis; adenosylcobalamin biosynthesis.</text>
</comment>
<dbReference type="InterPro" id="IPR014008">
    <property type="entry name" value="Cbl_synth_MTase_CbiT"/>
</dbReference>
<keyword evidence="7" id="KW-1185">Reference proteome</keyword>
<dbReference type="Proteomes" id="UP001357733">
    <property type="component" value="Unassembled WGS sequence"/>
</dbReference>
<evidence type="ECO:0000256" key="1">
    <source>
        <dbReference type="ARBA" id="ARBA00004953"/>
    </source>
</evidence>
<dbReference type="InterPro" id="IPR050714">
    <property type="entry name" value="Cobalamin_biosynth_MTase"/>
</dbReference>
<dbReference type="GO" id="GO:0009236">
    <property type="term" value="P:cobalamin biosynthetic process"/>
    <property type="evidence" value="ECO:0007669"/>
    <property type="project" value="UniProtKB-KW"/>
</dbReference>
<dbReference type="AlphaFoldDB" id="A0AAW9MVM7"/>
<evidence type="ECO:0000256" key="3">
    <source>
        <dbReference type="ARBA" id="ARBA00022603"/>
    </source>
</evidence>
<evidence type="ECO:0000256" key="2">
    <source>
        <dbReference type="ARBA" id="ARBA00022573"/>
    </source>
</evidence>
<reference evidence="6 7" key="1">
    <citation type="submission" date="2024-01" db="EMBL/GenBank/DDBJ databases">
        <title>Complete genome sequence of Citroniella saccharovorans strain M6.X9, isolated from human fecal sample.</title>
        <authorList>
            <person name="Cheng G."/>
            <person name="Westerholm M."/>
            <person name="Schnurer A."/>
        </authorList>
    </citation>
    <scope>NUCLEOTIDE SEQUENCE [LARGE SCALE GENOMIC DNA]</scope>
    <source>
        <strain evidence="6 7">DSM 29873</strain>
    </source>
</reference>
<evidence type="ECO:0000313" key="6">
    <source>
        <dbReference type="EMBL" id="MEB3428998.1"/>
    </source>
</evidence>
<keyword evidence="4" id="KW-0808">Transferase</keyword>
<keyword evidence="3" id="KW-0489">Methyltransferase</keyword>
<organism evidence="6 7">
    <name type="scientific">Citroniella saccharovorans</name>
    <dbReference type="NCBI Taxonomy" id="2053367"/>
    <lineage>
        <taxon>Bacteria</taxon>
        <taxon>Bacillati</taxon>
        <taxon>Bacillota</taxon>
        <taxon>Tissierellia</taxon>
        <taxon>Tissierellales</taxon>
        <taxon>Peptoniphilaceae</taxon>
        <taxon>Citroniella</taxon>
    </lineage>
</organism>
<dbReference type="GO" id="GO:0032259">
    <property type="term" value="P:methylation"/>
    <property type="evidence" value="ECO:0007669"/>
    <property type="project" value="UniProtKB-KW"/>
</dbReference>
<sequence length="168" mass="18489">MTKFAIRSLIMAYMDIKENDRFLDIGAGTGSVSFEAASRGAIVDAIESNKEAVDLVRENMNNLNLKINLIEGFGPDNLDDKTYDKIFVGGSRGRIKEIVGFAYKNLSKGGIICASFVTLKNAGEFLEDLKKEGFSEVEVSLAQISNMDKLGLLRAENPIFIIRGEKND</sequence>
<gene>
    <name evidence="6" type="primary">cbiT</name>
    <name evidence="6" type="ORF">VLK81_02975</name>
</gene>
<keyword evidence="5" id="KW-0949">S-adenosyl-L-methionine</keyword>
<comment type="caution">
    <text evidence="6">The sequence shown here is derived from an EMBL/GenBank/DDBJ whole genome shotgun (WGS) entry which is preliminary data.</text>
</comment>
<proteinExistence type="predicted"/>
<dbReference type="PANTHER" id="PTHR43182:SF1">
    <property type="entry name" value="COBALT-PRECORRIN-7 C(5)-METHYLTRANSFERASE"/>
    <property type="match status" value="1"/>
</dbReference>
<evidence type="ECO:0000313" key="7">
    <source>
        <dbReference type="Proteomes" id="UP001357733"/>
    </source>
</evidence>
<dbReference type="InterPro" id="IPR029063">
    <property type="entry name" value="SAM-dependent_MTases_sf"/>
</dbReference>
<dbReference type="RefSeq" id="WP_324619104.1">
    <property type="nucleotide sequence ID" value="NZ_JAYKOT010000003.1"/>
</dbReference>
<evidence type="ECO:0000256" key="5">
    <source>
        <dbReference type="ARBA" id="ARBA00022691"/>
    </source>
</evidence>
<accession>A0AAW9MVM7</accession>
<dbReference type="EMBL" id="JAYKOT010000003">
    <property type="protein sequence ID" value="MEB3428998.1"/>
    <property type="molecule type" value="Genomic_DNA"/>
</dbReference>
<dbReference type="CDD" id="cd02440">
    <property type="entry name" value="AdoMet_MTases"/>
    <property type="match status" value="1"/>
</dbReference>
<protein>
    <submittedName>
        <fullName evidence="6">Precorrin-6Y C5,15-methyltransferase (Decarboxylating) subunit CbiT</fullName>
    </submittedName>
</protein>